<feature type="domain" description="ABC transmembrane type-1" evidence="11">
    <location>
        <begin position="16"/>
        <end position="311"/>
    </location>
</feature>
<dbReference type="PROSITE" id="PS50893">
    <property type="entry name" value="ABC_TRANSPORTER_2"/>
    <property type="match status" value="1"/>
</dbReference>
<dbReference type="InterPro" id="IPR003439">
    <property type="entry name" value="ABC_transporter-like_ATP-bd"/>
</dbReference>
<dbReference type="Gene3D" id="1.20.1560.10">
    <property type="entry name" value="ABC transporter type 1, transmembrane domain"/>
    <property type="match status" value="1"/>
</dbReference>
<accession>A0A449BI96</accession>
<dbReference type="STRING" id="1408416.GCA_000702765_00143"/>
<dbReference type="GO" id="GO:0005886">
    <property type="term" value="C:plasma membrane"/>
    <property type="evidence" value="ECO:0007669"/>
    <property type="project" value="UniProtKB-SubCell"/>
</dbReference>
<dbReference type="CDD" id="cd03254">
    <property type="entry name" value="ABCC_Glucan_exporter_like"/>
    <property type="match status" value="1"/>
</dbReference>
<keyword evidence="12" id="KW-0378">Hydrolase</keyword>
<keyword evidence="8 9" id="KW-0472">Membrane</keyword>
<evidence type="ECO:0000256" key="3">
    <source>
        <dbReference type="ARBA" id="ARBA00022448"/>
    </source>
</evidence>
<dbReference type="InterPro" id="IPR027417">
    <property type="entry name" value="P-loop_NTPase"/>
</dbReference>
<evidence type="ECO:0000256" key="9">
    <source>
        <dbReference type="SAM" id="Phobius"/>
    </source>
</evidence>
<dbReference type="PANTHER" id="PTHR43394">
    <property type="entry name" value="ATP-DEPENDENT PERMEASE MDL1, MITOCHONDRIAL"/>
    <property type="match status" value="1"/>
</dbReference>
<feature type="transmembrane region" description="Helical" evidence="9">
    <location>
        <begin position="12"/>
        <end position="43"/>
    </location>
</feature>
<dbReference type="Gene3D" id="3.40.50.300">
    <property type="entry name" value="P-loop containing nucleotide triphosphate hydrolases"/>
    <property type="match status" value="1"/>
</dbReference>
<dbReference type="PROSITE" id="PS50929">
    <property type="entry name" value="ABC_TM1F"/>
    <property type="match status" value="1"/>
</dbReference>
<dbReference type="SUPFAM" id="SSF90123">
    <property type="entry name" value="ABC transporter transmembrane region"/>
    <property type="match status" value="1"/>
</dbReference>
<feature type="transmembrane region" description="Helical" evidence="9">
    <location>
        <begin position="170"/>
        <end position="187"/>
    </location>
</feature>
<evidence type="ECO:0000313" key="13">
    <source>
        <dbReference type="Proteomes" id="UP000290909"/>
    </source>
</evidence>
<gene>
    <name evidence="12" type="primary">mldB1_4</name>
    <name evidence="12" type="ORF">NCTC10172_00062</name>
</gene>
<reference evidence="12 13" key="1">
    <citation type="submission" date="2019-01" db="EMBL/GenBank/DDBJ databases">
        <authorList>
            <consortium name="Pathogen Informatics"/>
        </authorList>
    </citation>
    <scope>NUCLEOTIDE SEQUENCE [LARGE SCALE GENOMIC DNA]</scope>
    <source>
        <strain evidence="12 13">NCTC10172</strain>
    </source>
</reference>
<dbReference type="Pfam" id="PF00005">
    <property type="entry name" value="ABC_tran"/>
    <property type="match status" value="1"/>
</dbReference>
<feature type="domain" description="ABC transporter" evidence="10">
    <location>
        <begin position="345"/>
        <end position="579"/>
    </location>
</feature>
<dbReference type="AlphaFoldDB" id="A0A449BI96"/>
<feature type="transmembrane region" description="Helical" evidence="9">
    <location>
        <begin position="147"/>
        <end position="164"/>
    </location>
</feature>
<comment type="similarity">
    <text evidence="2">Belongs to the ABC transporter superfamily.</text>
</comment>
<dbReference type="GO" id="GO:0016887">
    <property type="term" value="F:ATP hydrolysis activity"/>
    <property type="evidence" value="ECO:0007669"/>
    <property type="project" value="InterPro"/>
</dbReference>
<dbReference type="GO" id="GO:0005524">
    <property type="term" value="F:ATP binding"/>
    <property type="evidence" value="ECO:0007669"/>
    <property type="project" value="UniProtKB-KW"/>
</dbReference>
<dbReference type="EC" id="3.6.3.-" evidence="12"/>
<dbReference type="InterPro" id="IPR039421">
    <property type="entry name" value="Type_1_exporter"/>
</dbReference>
<dbReference type="InterPro" id="IPR036640">
    <property type="entry name" value="ABC1_TM_sf"/>
</dbReference>
<dbReference type="SMART" id="SM00382">
    <property type="entry name" value="AAA"/>
    <property type="match status" value="1"/>
</dbReference>
<keyword evidence="13" id="KW-1185">Reference proteome</keyword>
<keyword evidence="5" id="KW-0547">Nucleotide-binding</keyword>
<dbReference type="PANTHER" id="PTHR43394:SF1">
    <property type="entry name" value="ATP-BINDING CASSETTE SUB-FAMILY B MEMBER 10, MITOCHONDRIAL"/>
    <property type="match status" value="1"/>
</dbReference>
<evidence type="ECO:0000256" key="6">
    <source>
        <dbReference type="ARBA" id="ARBA00022840"/>
    </source>
</evidence>
<evidence type="ECO:0000259" key="11">
    <source>
        <dbReference type="PROSITE" id="PS50929"/>
    </source>
</evidence>
<name>A0A449BI96_9MOLU</name>
<evidence type="ECO:0000256" key="4">
    <source>
        <dbReference type="ARBA" id="ARBA00022692"/>
    </source>
</evidence>
<evidence type="ECO:0000256" key="7">
    <source>
        <dbReference type="ARBA" id="ARBA00022989"/>
    </source>
</evidence>
<evidence type="ECO:0000256" key="5">
    <source>
        <dbReference type="ARBA" id="ARBA00022741"/>
    </source>
</evidence>
<evidence type="ECO:0000256" key="8">
    <source>
        <dbReference type="ARBA" id="ARBA00023136"/>
    </source>
</evidence>
<dbReference type="GO" id="GO:0015421">
    <property type="term" value="F:ABC-type oligopeptide transporter activity"/>
    <property type="evidence" value="ECO:0007669"/>
    <property type="project" value="TreeGrafter"/>
</dbReference>
<evidence type="ECO:0000313" key="12">
    <source>
        <dbReference type="EMBL" id="VEU82057.1"/>
    </source>
</evidence>
<dbReference type="Pfam" id="PF00664">
    <property type="entry name" value="ABC_membrane"/>
    <property type="match status" value="1"/>
</dbReference>
<protein>
    <submittedName>
        <fullName evidence="12">ABC-type multidrug/protein/lipid transport system ATPase component</fullName>
        <ecNumber evidence="12">3.6.3.-</ecNumber>
    </submittedName>
</protein>
<keyword evidence="6" id="KW-0067">ATP-binding</keyword>
<keyword evidence="3" id="KW-0813">Transport</keyword>
<evidence type="ECO:0000256" key="1">
    <source>
        <dbReference type="ARBA" id="ARBA00004651"/>
    </source>
</evidence>
<evidence type="ECO:0000256" key="2">
    <source>
        <dbReference type="ARBA" id="ARBA00005417"/>
    </source>
</evidence>
<sequence>MRQLGSYLSNSWPLIILAAISAIIAGLTSTTTPIFAGAALTSIEYIWKGQSDVVSLFGGFLNLGLYQSLTLALVSAAISSSLNYLQGYLLIGITQKMTYRMRVDLADKINTLPLSYFDKYKFGDILSRMTNDVDTISQTLTQSISEIFRSFALVTSILVIMFVLRWDLAIIASVSVFVSLYVAGRFVKLSQKFFRQAAKNNGDMNGHVEEVFNGHNVVKVFNYQERAKKEFDEINDRIFETSWKSQFISGIMIPVQFFFTNLAYIAIAMYGGYLVATGALLSGFILTYIQYTRQVAQPIQSIGQSASVLQQTAASAERIFQLLNAESEPDETKKQKQLKEVKGHVKFENVQFSYVPGTEVIKGFSADIKPGQMVAIVGPTGAGKTTMVNLLMRFYETTGGKITIDGVDIKDMSRDEVRSYFGMVLQDTWIFEGTIEENIRYGSIDKSPEEVIEAAIAAQTDHFIKSLPDGYKFMLNEDGLNISQGQRQLITISRAMLANKPMLILDEATSSVDTRTEILIQTAMDRLMKGRTAFVIAHRLSTIKNADVIFVMKDGNIIEQGNHNELLQQNGFYAELYNSQFNN</sequence>
<dbReference type="InterPro" id="IPR003593">
    <property type="entry name" value="AAA+_ATPase"/>
</dbReference>
<dbReference type="KEGG" id="ahk:NCTC10172_00062"/>
<dbReference type="InterPro" id="IPR011527">
    <property type="entry name" value="ABC1_TM_dom"/>
</dbReference>
<dbReference type="InterPro" id="IPR017871">
    <property type="entry name" value="ABC_transporter-like_CS"/>
</dbReference>
<keyword evidence="4 9" id="KW-0812">Transmembrane</keyword>
<organism evidence="12 13">
    <name type="scientific">Acholeplasma hippikon</name>
    <dbReference type="NCBI Taxonomy" id="264636"/>
    <lineage>
        <taxon>Bacteria</taxon>
        <taxon>Bacillati</taxon>
        <taxon>Mycoplasmatota</taxon>
        <taxon>Mollicutes</taxon>
        <taxon>Acholeplasmatales</taxon>
        <taxon>Acholeplasmataceae</taxon>
        <taxon>Acholeplasma</taxon>
    </lineage>
</organism>
<keyword evidence="7 9" id="KW-1133">Transmembrane helix</keyword>
<evidence type="ECO:0000259" key="10">
    <source>
        <dbReference type="PROSITE" id="PS50893"/>
    </source>
</evidence>
<dbReference type="CDD" id="cd18547">
    <property type="entry name" value="ABC_6TM_Tm288_like"/>
    <property type="match status" value="1"/>
</dbReference>
<feature type="transmembrane region" description="Helical" evidence="9">
    <location>
        <begin position="63"/>
        <end position="91"/>
    </location>
</feature>
<dbReference type="FunFam" id="3.40.50.300:FF:000287">
    <property type="entry name" value="Multidrug ABC transporter ATP-binding protein"/>
    <property type="match status" value="1"/>
</dbReference>
<dbReference type="EMBL" id="LR215050">
    <property type="protein sequence ID" value="VEU82057.1"/>
    <property type="molecule type" value="Genomic_DNA"/>
</dbReference>
<dbReference type="SUPFAM" id="SSF52540">
    <property type="entry name" value="P-loop containing nucleoside triphosphate hydrolases"/>
    <property type="match status" value="1"/>
</dbReference>
<dbReference type="PROSITE" id="PS00211">
    <property type="entry name" value="ABC_TRANSPORTER_1"/>
    <property type="match status" value="1"/>
</dbReference>
<comment type="subcellular location">
    <subcellularLocation>
        <location evidence="1">Cell membrane</location>
        <topology evidence="1">Multi-pass membrane protein</topology>
    </subcellularLocation>
</comment>
<proteinExistence type="inferred from homology"/>
<dbReference type="Proteomes" id="UP000290909">
    <property type="component" value="Chromosome"/>
</dbReference>